<evidence type="ECO:0000256" key="1">
    <source>
        <dbReference type="SAM" id="MobiDB-lite"/>
    </source>
</evidence>
<name>A0A417Z7I8_9MICO</name>
<evidence type="ECO:0000259" key="3">
    <source>
        <dbReference type="Pfam" id="PF03703"/>
    </source>
</evidence>
<feature type="compositionally biased region" description="Basic and acidic residues" evidence="1">
    <location>
        <begin position="202"/>
        <end position="214"/>
    </location>
</feature>
<sequence length="296" mass="33680">MGPLRPTRPSESVAGYLARNEHVVLEMKQHWAQLLPALSSCLLGLVLVVVAGLSAPAWMGPVTNAAWWIWLVLLLHFVWRLFEWWDKTFVITNKRLILLHGLFFKKVAMMPLSKVTDMSYNRSPAARILGYGTFVIESAGQEQALNVIDYVSEPDSKYREICGLIFGVGDDEGHPSRHPHHSDEVFDPYRDENKTLPVRVRTRDTQFGTDERPGRTRGPVPRSSDETDPYGMVTFSRPLWADECDRAYGEFRDVGEESDDTDDDSAWSVSREHATAPQTIRRSRYADTPSTWRDGE</sequence>
<feature type="region of interest" description="Disordered" evidence="1">
    <location>
        <begin position="251"/>
        <end position="296"/>
    </location>
</feature>
<proteinExistence type="predicted"/>
<keyword evidence="2" id="KW-1133">Transmembrane helix</keyword>
<feature type="transmembrane region" description="Helical" evidence="2">
    <location>
        <begin position="34"/>
        <end position="59"/>
    </location>
</feature>
<evidence type="ECO:0000313" key="5">
    <source>
        <dbReference type="Proteomes" id="UP000285376"/>
    </source>
</evidence>
<gene>
    <name evidence="4" type="ORF">D1832_04920</name>
</gene>
<dbReference type="InterPro" id="IPR005182">
    <property type="entry name" value="YdbS-like_PH"/>
</dbReference>
<dbReference type="AlphaFoldDB" id="A0A417Z7I8"/>
<keyword evidence="2" id="KW-0812">Transmembrane</keyword>
<feature type="region of interest" description="Disordered" evidence="1">
    <location>
        <begin position="202"/>
        <end position="232"/>
    </location>
</feature>
<dbReference type="PANTHER" id="PTHR37938:SF1">
    <property type="entry name" value="BLL0215 PROTEIN"/>
    <property type="match status" value="1"/>
</dbReference>
<protein>
    <submittedName>
        <fullName evidence="4">PH domain-containing protein</fullName>
    </submittedName>
</protein>
<feature type="compositionally biased region" description="Acidic residues" evidence="1">
    <location>
        <begin position="256"/>
        <end position="265"/>
    </location>
</feature>
<dbReference type="PANTHER" id="PTHR37938">
    <property type="entry name" value="BLL0215 PROTEIN"/>
    <property type="match status" value="1"/>
</dbReference>
<organism evidence="4 5">
    <name type="scientific">Dermacoccus abyssi</name>
    <dbReference type="NCBI Taxonomy" id="322596"/>
    <lineage>
        <taxon>Bacteria</taxon>
        <taxon>Bacillati</taxon>
        <taxon>Actinomycetota</taxon>
        <taxon>Actinomycetes</taxon>
        <taxon>Micrococcales</taxon>
        <taxon>Dermacoccaceae</taxon>
        <taxon>Dermacoccus</taxon>
    </lineage>
</organism>
<dbReference type="Proteomes" id="UP000285376">
    <property type="component" value="Unassembled WGS sequence"/>
</dbReference>
<dbReference type="Pfam" id="PF03703">
    <property type="entry name" value="bPH_2"/>
    <property type="match status" value="1"/>
</dbReference>
<evidence type="ECO:0000313" key="4">
    <source>
        <dbReference type="EMBL" id="RHW46588.1"/>
    </source>
</evidence>
<feature type="transmembrane region" description="Helical" evidence="2">
    <location>
        <begin position="65"/>
        <end position="82"/>
    </location>
</feature>
<dbReference type="RefSeq" id="WP_118912873.1">
    <property type="nucleotide sequence ID" value="NZ_CBCRVH010000003.1"/>
</dbReference>
<dbReference type="EMBL" id="QWLM01000004">
    <property type="protein sequence ID" value="RHW46588.1"/>
    <property type="molecule type" value="Genomic_DNA"/>
</dbReference>
<comment type="caution">
    <text evidence="4">The sequence shown here is derived from an EMBL/GenBank/DDBJ whole genome shotgun (WGS) entry which is preliminary data.</text>
</comment>
<feature type="domain" description="YdbS-like PH" evidence="3">
    <location>
        <begin position="84"/>
        <end position="154"/>
    </location>
</feature>
<reference evidence="4 5" key="1">
    <citation type="submission" date="2018-08" db="EMBL/GenBank/DDBJ databases">
        <title>Whole genome sequence analysis of Dermacoccus abyssi bacteria isolated from Deep Mariana trench Micromonospora spp reveals genes involved in the environmental adaptation and production of secondary metabolites.</title>
        <authorList>
            <person name="Abdel-Mageed W.M."/>
            <person name="Lehri B."/>
            <person name="Nouioui I."/>
            <person name="Goodfellow I."/>
            <person name="Jaspars M."/>
            <person name="Karlyshev A."/>
        </authorList>
    </citation>
    <scope>NUCLEOTIDE SEQUENCE [LARGE SCALE GENOMIC DNA]</scope>
    <source>
        <strain evidence="4 5">MT1.1</strain>
    </source>
</reference>
<accession>A0A417Z7I8</accession>
<keyword evidence="2" id="KW-0472">Membrane</keyword>
<evidence type="ECO:0000256" key="2">
    <source>
        <dbReference type="SAM" id="Phobius"/>
    </source>
</evidence>